<gene>
    <name evidence="1" type="ORF">DYU05_15280</name>
</gene>
<accession>A0A3E2NR65</accession>
<dbReference type="EMBL" id="QWDE01000002">
    <property type="protein sequence ID" value="RFZ83488.1"/>
    <property type="molecule type" value="Genomic_DNA"/>
</dbReference>
<dbReference type="AlphaFoldDB" id="A0A3E2NR65"/>
<evidence type="ECO:0000313" key="2">
    <source>
        <dbReference type="Proteomes" id="UP000260823"/>
    </source>
</evidence>
<evidence type="ECO:0008006" key="3">
    <source>
        <dbReference type="Google" id="ProtNLM"/>
    </source>
</evidence>
<name>A0A3E2NR65_9SPHI</name>
<sequence length="387" mass="44491">MKHIFFILLAFVPFGAFCQGRLPVIKARLNQAKIYQQDEPASNWNINPHVKPDVFVAAKFIKATTVKFKTDVDSISFKLRQGEHRDFIVLLNGKDSCLTRIESPEVKDFTKLAVEIHDTIPFLLNKFNTNLVPLVFNNADTLMLNFDTGATEISFTDEALKQKIKSNPKLYNTRYAVKIGSQTLNTKIYDTRLAGNEADGLLGWDLFDGMIVELDYDHNKMMLHSRMPAPIKHDPHYARFKMRYLKNKPFIESEIRQSGAKSKSWFLFDLGYQRTAMLDNDLLRETNFPTRKMEVIKKVIMHGTRNNEVPVITANLQTLMIGKFELTNVPAQIIEQNKPLRGVNIHILGTDVLKRFNTVLDFQHNIIYLKPNHLYNTPYADQKKSGA</sequence>
<comment type="caution">
    <text evidence="1">The sequence shown here is derived from an EMBL/GenBank/DDBJ whole genome shotgun (WGS) entry which is preliminary data.</text>
</comment>
<dbReference type="OrthoDB" id="5166556at2"/>
<proteinExistence type="predicted"/>
<evidence type="ECO:0000313" key="1">
    <source>
        <dbReference type="EMBL" id="RFZ83488.1"/>
    </source>
</evidence>
<dbReference type="Proteomes" id="UP000260823">
    <property type="component" value="Unassembled WGS sequence"/>
</dbReference>
<dbReference type="InterPro" id="IPR021109">
    <property type="entry name" value="Peptidase_aspartic_dom_sf"/>
</dbReference>
<organism evidence="1 2">
    <name type="scientific">Mucilaginibacter terrenus</name>
    <dbReference type="NCBI Taxonomy" id="2482727"/>
    <lineage>
        <taxon>Bacteria</taxon>
        <taxon>Pseudomonadati</taxon>
        <taxon>Bacteroidota</taxon>
        <taxon>Sphingobacteriia</taxon>
        <taxon>Sphingobacteriales</taxon>
        <taxon>Sphingobacteriaceae</taxon>
        <taxon>Mucilaginibacter</taxon>
    </lineage>
</organism>
<protein>
    <recommendedName>
        <fullName evidence="3">Aspartyl protease</fullName>
    </recommendedName>
</protein>
<keyword evidence="2" id="KW-1185">Reference proteome</keyword>
<reference evidence="1 2" key="1">
    <citation type="submission" date="2018-08" db="EMBL/GenBank/DDBJ databases">
        <title>Mucilaginibacter terrae sp. nov., isolated from manganese diggings.</title>
        <authorList>
            <person name="Huang Y."/>
            <person name="Zhou Z."/>
        </authorList>
    </citation>
    <scope>NUCLEOTIDE SEQUENCE [LARGE SCALE GENOMIC DNA]</scope>
    <source>
        <strain evidence="1 2">ZH6</strain>
    </source>
</reference>
<dbReference type="Gene3D" id="2.40.70.10">
    <property type="entry name" value="Acid Proteases"/>
    <property type="match status" value="1"/>
</dbReference>
<dbReference type="RefSeq" id="WP_117383957.1">
    <property type="nucleotide sequence ID" value="NZ_QWDE01000002.1"/>
</dbReference>